<keyword evidence="4 7" id="KW-0378">Hydrolase</keyword>
<dbReference type="Proteomes" id="UP000313359">
    <property type="component" value="Unassembled WGS sequence"/>
</dbReference>
<dbReference type="Gene3D" id="3.60.15.10">
    <property type="entry name" value="Ribonuclease Z/Hydroxyacylglutathione hydrolase-like"/>
    <property type="match status" value="1"/>
</dbReference>
<comment type="cofactor">
    <cofactor evidence="1">
        <name>Zn(2+)</name>
        <dbReference type="ChEBI" id="CHEBI:29105"/>
    </cofactor>
</comment>
<proteinExistence type="inferred from homology"/>
<dbReference type="InterPro" id="IPR036866">
    <property type="entry name" value="RibonucZ/Hydroxyglut_hydro"/>
</dbReference>
<evidence type="ECO:0000259" key="6">
    <source>
        <dbReference type="SMART" id="SM00849"/>
    </source>
</evidence>
<name>A0A5C2SKB2_9APHY</name>
<dbReference type="AlphaFoldDB" id="A0A5C2SKB2"/>
<feature type="domain" description="Metallo-beta-lactamase" evidence="6">
    <location>
        <begin position="43"/>
        <end position="280"/>
    </location>
</feature>
<evidence type="ECO:0000256" key="3">
    <source>
        <dbReference type="ARBA" id="ARBA00022723"/>
    </source>
</evidence>
<comment type="similarity">
    <text evidence="2">Belongs to the metallo-beta-lactamase superfamily.</text>
</comment>
<dbReference type="InterPro" id="IPR051013">
    <property type="entry name" value="MBL_superfamily_lactonases"/>
</dbReference>
<organism evidence="7 8">
    <name type="scientific">Lentinus tigrinus ALCF2SS1-6</name>
    <dbReference type="NCBI Taxonomy" id="1328759"/>
    <lineage>
        <taxon>Eukaryota</taxon>
        <taxon>Fungi</taxon>
        <taxon>Dikarya</taxon>
        <taxon>Basidiomycota</taxon>
        <taxon>Agaricomycotina</taxon>
        <taxon>Agaricomycetes</taxon>
        <taxon>Polyporales</taxon>
        <taxon>Polyporaceae</taxon>
        <taxon>Lentinus</taxon>
    </lineage>
</organism>
<dbReference type="GO" id="GO:0046872">
    <property type="term" value="F:metal ion binding"/>
    <property type="evidence" value="ECO:0007669"/>
    <property type="project" value="UniProtKB-KW"/>
</dbReference>
<keyword evidence="3" id="KW-0479">Metal-binding</keyword>
<keyword evidence="5" id="KW-0862">Zinc</keyword>
<dbReference type="OrthoDB" id="10250730at2759"/>
<dbReference type="GO" id="GO:0016787">
    <property type="term" value="F:hydrolase activity"/>
    <property type="evidence" value="ECO:0007669"/>
    <property type="project" value="UniProtKB-KW"/>
</dbReference>
<sequence length="299" mass="32651">MSLPPPAKDQAYCDVSALDAGNINMLLGQLVDVAVGDEMTDLPVLSFLLRHSRTGDILLFDLGIRPDVENYSAGALELTRKMGMTLQGRDIPAALERGGVSRADVKRVVLSHIHFDHTGYPRAFPNATFILANGALKIIEEKGPVYDNSFYAVDVPLERTVFVNPELEVPASPAMKEEWAPLGPFPRALDLYGDGSLYLVDAPGHIPGHLNALARTSADGGWVYLGADSAHDWRLLTGEAGIGCHHVWGCVHEDRGKAEETIERMKVLAGTPRVRVLLGHDKPFVKEGKGYWPDRIESL</sequence>
<dbReference type="InterPro" id="IPR001279">
    <property type="entry name" value="Metallo-B-lactamas"/>
</dbReference>
<evidence type="ECO:0000313" key="8">
    <source>
        <dbReference type="Proteomes" id="UP000313359"/>
    </source>
</evidence>
<reference evidence="7" key="1">
    <citation type="journal article" date="2018" name="Genome Biol. Evol.">
        <title>Genomics and development of Lentinus tigrinus, a white-rot wood-decaying mushroom with dimorphic fruiting bodies.</title>
        <authorList>
            <person name="Wu B."/>
            <person name="Xu Z."/>
            <person name="Knudson A."/>
            <person name="Carlson A."/>
            <person name="Chen N."/>
            <person name="Kovaka S."/>
            <person name="LaButti K."/>
            <person name="Lipzen A."/>
            <person name="Pennachio C."/>
            <person name="Riley R."/>
            <person name="Schakwitz W."/>
            <person name="Umezawa K."/>
            <person name="Ohm R.A."/>
            <person name="Grigoriev I.V."/>
            <person name="Nagy L.G."/>
            <person name="Gibbons J."/>
            <person name="Hibbett D."/>
        </authorList>
    </citation>
    <scope>NUCLEOTIDE SEQUENCE [LARGE SCALE GENOMIC DNA]</scope>
    <source>
        <strain evidence="7">ALCF2SS1-6</strain>
    </source>
</reference>
<dbReference type="SMART" id="SM00849">
    <property type="entry name" value="Lactamase_B"/>
    <property type="match status" value="1"/>
</dbReference>
<dbReference type="CDD" id="cd07730">
    <property type="entry name" value="metallo-hydrolase-like_MBL-fold"/>
    <property type="match status" value="1"/>
</dbReference>
<evidence type="ECO:0000256" key="1">
    <source>
        <dbReference type="ARBA" id="ARBA00001947"/>
    </source>
</evidence>
<dbReference type="STRING" id="1328759.A0A5C2SKB2"/>
<dbReference type="PANTHER" id="PTHR42978">
    <property type="entry name" value="QUORUM-QUENCHING LACTONASE YTNP-RELATED-RELATED"/>
    <property type="match status" value="1"/>
</dbReference>
<evidence type="ECO:0000256" key="2">
    <source>
        <dbReference type="ARBA" id="ARBA00007749"/>
    </source>
</evidence>
<keyword evidence="8" id="KW-1185">Reference proteome</keyword>
<dbReference type="SUPFAM" id="SSF56281">
    <property type="entry name" value="Metallo-hydrolase/oxidoreductase"/>
    <property type="match status" value="1"/>
</dbReference>
<evidence type="ECO:0000256" key="4">
    <source>
        <dbReference type="ARBA" id="ARBA00022801"/>
    </source>
</evidence>
<protein>
    <submittedName>
        <fullName evidence="7">Metallo-hydrolase/oxidoreductase</fullName>
    </submittedName>
</protein>
<evidence type="ECO:0000256" key="5">
    <source>
        <dbReference type="ARBA" id="ARBA00022833"/>
    </source>
</evidence>
<dbReference type="EMBL" id="ML122255">
    <property type="protein sequence ID" value="RPD63694.1"/>
    <property type="molecule type" value="Genomic_DNA"/>
</dbReference>
<accession>A0A5C2SKB2</accession>
<gene>
    <name evidence="7" type="ORF">L227DRAFT_650709</name>
</gene>
<dbReference type="PANTHER" id="PTHR42978:SF2">
    <property type="entry name" value="102 KBASES UNSTABLE REGION: FROM 1 TO 119443"/>
    <property type="match status" value="1"/>
</dbReference>
<dbReference type="Pfam" id="PF00753">
    <property type="entry name" value="Lactamase_B"/>
    <property type="match status" value="1"/>
</dbReference>
<evidence type="ECO:0000313" key="7">
    <source>
        <dbReference type="EMBL" id="RPD63694.1"/>
    </source>
</evidence>